<dbReference type="Pfam" id="PF01657">
    <property type="entry name" value="Stress-antifung"/>
    <property type="match status" value="1"/>
</dbReference>
<dbReference type="PANTHER" id="PTHR27002">
    <property type="entry name" value="RECEPTOR-LIKE SERINE/THREONINE-PROTEIN KINASE SD1-8"/>
    <property type="match status" value="1"/>
</dbReference>
<keyword evidence="8 17" id="KW-0547">Nucleotide-binding</keyword>
<dbReference type="InterPro" id="IPR011009">
    <property type="entry name" value="Kinase-like_dom_sf"/>
</dbReference>
<comment type="catalytic activity">
    <reaction evidence="16">
        <text>L-threonyl-[protein] + ATP = O-phospho-L-threonyl-[protein] + ADP + H(+)</text>
        <dbReference type="Rhea" id="RHEA:46608"/>
        <dbReference type="Rhea" id="RHEA-COMP:11060"/>
        <dbReference type="Rhea" id="RHEA-COMP:11605"/>
        <dbReference type="ChEBI" id="CHEBI:15378"/>
        <dbReference type="ChEBI" id="CHEBI:30013"/>
        <dbReference type="ChEBI" id="CHEBI:30616"/>
        <dbReference type="ChEBI" id="CHEBI:61977"/>
        <dbReference type="ChEBI" id="CHEBI:456216"/>
    </reaction>
</comment>
<proteinExistence type="inferred from homology"/>
<dbReference type="Proteomes" id="UP000266723">
    <property type="component" value="Unassembled WGS sequence"/>
</dbReference>
<evidence type="ECO:0000256" key="1">
    <source>
        <dbReference type="ARBA" id="ARBA00004167"/>
    </source>
</evidence>
<keyword evidence="9" id="KW-0418">Kinase</keyword>
<dbReference type="CDD" id="cd23509">
    <property type="entry name" value="Gnk2-like"/>
    <property type="match status" value="1"/>
</dbReference>
<dbReference type="Pfam" id="PF07714">
    <property type="entry name" value="PK_Tyr_Ser-Thr"/>
    <property type="match status" value="1"/>
</dbReference>
<reference evidence="22 23" key="1">
    <citation type="journal article" date="2020" name="BMC Genomics">
        <title>Intraspecific diversification of the crop wild relative Brassica cretica Lam. using demographic model selection.</title>
        <authorList>
            <person name="Kioukis A."/>
            <person name="Michalopoulou V.A."/>
            <person name="Briers L."/>
            <person name="Pirintsos S."/>
            <person name="Studholme D.J."/>
            <person name="Pavlidis P."/>
            <person name="Sarris P.F."/>
        </authorList>
    </citation>
    <scope>NUCLEOTIDE SEQUENCE [LARGE SCALE GENOMIC DNA]</scope>
    <source>
        <strain evidence="23">cv. PFS-1207/04</strain>
    </source>
</reference>
<evidence type="ECO:0000256" key="7">
    <source>
        <dbReference type="ARBA" id="ARBA00022737"/>
    </source>
</evidence>
<sequence>MASNSSQKFDARKAYLNAFQDLYALVQCTLDLTSQECFHCLNWTINRLPVHRVGGRIFVSSCNSRFELYSFYNESAVTTSQQQLDSIPSPLPDSYINTTGGGGNSTVVIIAVVVPISVIFLLLVAVYTFRAKREKTVYETEPLADGEDIATAGSLQFDFKAIEAATDKFSEGNKLGQGGFGQVYKATFPSGVQVAVKRLSKTSGQGRREFENEAVVMAKLQHRHLVRLLGFCLEGEEKILVYEFVPYKSLDYFLFDSKMQSQLDWTKRYKIVGGIARGILYLHQDSRFTIIHPDLKAGNILLDADMNWKVADFRMARIFGIGQSEANTRRVVRTYGKKNSSLYQMDGSAGNLITYTWRLWHNGSPLELMDPLFQDNYETNEITRCIHIALLCVQEEAEDRPTLSEIVQMLTTSLIDLAVPQPPGIFFGRRHEEVGRSGPSMHISAHCSVDDASITSVAPR</sequence>
<keyword evidence="2 18" id="KW-0723">Serine/threonine-protein kinase</keyword>
<dbReference type="InterPro" id="IPR017441">
    <property type="entry name" value="Protein_kinase_ATP_BS"/>
</dbReference>
<evidence type="ECO:0000256" key="2">
    <source>
        <dbReference type="ARBA" id="ARBA00022527"/>
    </source>
</evidence>
<feature type="transmembrane region" description="Helical" evidence="19">
    <location>
        <begin position="107"/>
        <end position="129"/>
    </location>
</feature>
<keyword evidence="3" id="KW-0597">Phosphoprotein</keyword>
<dbReference type="InterPro" id="IPR000719">
    <property type="entry name" value="Prot_kinase_dom"/>
</dbReference>
<keyword evidence="14" id="KW-0325">Glycoprotein</keyword>
<dbReference type="InterPro" id="IPR008271">
    <property type="entry name" value="Ser/Thr_kinase_AS"/>
</dbReference>
<evidence type="ECO:0000256" key="10">
    <source>
        <dbReference type="ARBA" id="ARBA00022840"/>
    </source>
</evidence>
<dbReference type="PROSITE" id="PS50011">
    <property type="entry name" value="PROTEIN_KINASE_DOM"/>
    <property type="match status" value="1"/>
</dbReference>
<dbReference type="SUPFAM" id="SSF56112">
    <property type="entry name" value="Protein kinase-like (PK-like)"/>
    <property type="match status" value="1"/>
</dbReference>
<dbReference type="Gene3D" id="1.10.510.10">
    <property type="entry name" value="Transferase(Phosphotransferase) domain 1"/>
    <property type="match status" value="2"/>
</dbReference>
<evidence type="ECO:0000256" key="17">
    <source>
        <dbReference type="PROSITE-ProRule" id="PRU10141"/>
    </source>
</evidence>
<keyword evidence="11 19" id="KW-1133">Transmembrane helix</keyword>
<dbReference type="InterPro" id="IPR002902">
    <property type="entry name" value="GNK2"/>
</dbReference>
<dbReference type="EMBL" id="QGKV02001507">
    <property type="protein sequence ID" value="KAF3532193.1"/>
    <property type="molecule type" value="Genomic_DNA"/>
</dbReference>
<protein>
    <recommendedName>
        <fullName evidence="24">Protein kinase domain-containing protein</fullName>
    </recommendedName>
</protein>
<feature type="domain" description="Gnk2-homologous" evidence="21">
    <location>
        <begin position="1"/>
        <end position="71"/>
    </location>
</feature>
<keyword evidence="13" id="KW-0675">Receptor</keyword>
<evidence type="ECO:0000256" key="4">
    <source>
        <dbReference type="ARBA" id="ARBA00022679"/>
    </source>
</evidence>
<comment type="subcellular location">
    <subcellularLocation>
        <location evidence="1">Membrane</location>
        <topology evidence="1">Single-pass membrane protein</topology>
    </subcellularLocation>
</comment>
<keyword evidence="4" id="KW-0808">Transferase</keyword>
<dbReference type="InterPro" id="IPR001245">
    <property type="entry name" value="Ser-Thr/Tyr_kinase_cat_dom"/>
</dbReference>
<comment type="similarity">
    <text evidence="18">Belongs to the protein kinase superfamily.</text>
</comment>
<evidence type="ECO:0000313" key="22">
    <source>
        <dbReference type="EMBL" id="KAF3532193.1"/>
    </source>
</evidence>
<evidence type="ECO:0000256" key="3">
    <source>
        <dbReference type="ARBA" id="ARBA00022553"/>
    </source>
</evidence>
<evidence type="ECO:0000256" key="12">
    <source>
        <dbReference type="ARBA" id="ARBA00023136"/>
    </source>
</evidence>
<evidence type="ECO:0000256" key="14">
    <source>
        <dbReference type="ARBA" id="ARBA00023180"/>
    </source>
</evidence>
<evidence type="ECO:0000256" key="15">
    <source>
        <dbReference type="ARBA" id="ARBA00047558"/>
    </source>
</evidence>
<keyword evidence="7" id="KW-0677">Repeat</keyword>
<evidence type="ECO:0000256" key="9">
    <source>
        <dbReference type="ARBA" id="ARBA00022777"/>
    </source>
</evidence>
<dbReference type="SMART" id="SM00220">
    <property type="entry name" value="S_TKc"/>
    <property type="match status" value="1"/>
</dbReference>
<evidence type="ECO:0000256" key="13">
    <source>
        <dbReference type="ARBA" id="ARBA00023170"/>
    </source>
</evidence>
<comment type="caution">
    <text evidence="22">The sequence shown here is derived from an EMBL/GenBank/DDBJ whole genome shotgun (WGS) entry which is preliminary data.</text>
</comment>
<dbReference type="PROSITE" id="PS00107">
    <property type="entry name" value="PROTEIN_KINASE_ATP"/>
    <property type="match status" value="1"/>
</dbReference>
<accession>A0ABQ7BIV1</accession>
<evidence type="ECO:0000256" key="19">
    <source>
        <dbReference type="SAM" id="Phobius"/>
    </source>
</evidence>
<evidence type="ECO:0000259" key="21">
    <source>
        <dbReference type="PROSITE" id="PS51473"/>
    </source>
</evidence>
<evidence type="ECO:0008006" key="24">
    <source>
        <dbReference type="Google" id="ProtNLM"/>
    </source>
</evidence>
<evidence type="ECO:0000256" key="16">
    <source>
        <dbReference type="ARBA" id="ARBA00047951"/>
    </source>
</evidence>
<keyword evidence="10 17" id="KW-0067">ATP-binding</keyword>
<dbReference type="PANTHER" id="PTHR27002:SF997">
    <property type="entry name" value="CYSTEINE-RICH RECEPTOR-LIKE PROTEIN KINASE 13-RELATED"/>
    <property type="match status" value="1"/>
</dbReference>
<evidence type="ECO:0000256" key="6">
    <source>
        <dbReference type="ARBA" id="ARBA00022729"/>
    </source>
</evidence>
<evidence type="ECO:0000256" key="11">
    <source>
        <dbReference type="ARBA" id="ARBA00022989"/>
    </source>
</evidence>
<keyword evidence="23" id="KW-1185">Reference proteome</keyword>
<organism evidence="22 23">
    <name type="scientific">Brassica cretica</name>
    <name type="common">Mustard</name>
    <dbReference type="NCBI Taxonomy" id="69181"/>
    <lineage>
        <taxon>Eukaryota</taxon>
        <taxon>Viridiplantae</taxon>
        <taxon>Streptophyta</taxon>
        <taxon>Embryophyta</taxon>
        <taxon>Tracheophyta</taxon>
        <taxon>Spermatophyta</taxon>
        <taxon>Magnoliopsida</taxon>
        <taxon>eudicotyledons</taxon>
        <taxon>Gunneridae</taxon>
        <taxon>Pentapetalae</taxon>
        <taxon>rosids</taxon>
        <taxon>malvids</taxon>
        <taxon>Brassicales</taxon>
        <taxon>Brassicaceae</taxon>
        <taxon>Brassiceae</taxon>
        <taxon>Brassica</taxon>
    </lineage>
</organism>
<dbReference type="Gene3D" id="3.30.430.20">
    <property type="entry name" value="Gnk2 domain, C-X8-C-X2-C motif"/>
    <property type="match status" value="1"/>
</dbReference>
<feature type="domain" description="Protein kinase" evidence="20">
    <location>
        <begin position="169"/>
        <end position="415"/>
    </location>
</feature>
<comment type="catalytic activity">
    <reaction evidence="15">
        <text>L-seryl-[protein] + ATP = O-phospho-L-seryl-[protein] + ADP + H(+)</text>
        <dbReference type="Rhea" id="RHEA:17989"/>
        <dbReference type="Rhea" id="RHEA-COMP:9863"/>
        <dbReference type="Rhea" id="RHEA-COMP:11604"/>
        <dbReference type="ChEBI" id="CHEBI:15378"/>
        <dbReference type="ChEBI" id="CHEBI:29999"/>
        <dbReference type="ChEBI" id="CHEBI:30616"/>
        <dbReference type="ChEBI" id="CHEBI:83421"/>
        <dbReference type="ChEBI" id="CHEBI:456216"/>
    </reaction>
</comment>
<gene>
    <name evidence="22" type="ORF">DY000_02037964</name>
</gene>
<evidence type="ECO:0000256" key="8">
    <source>
        <dbReference type="ARBA" id="ARBA00022741"/>
    </source>
</evidence>
<evidence type="ECO:0000256" key="5">
    <source>
        <dbReference type="ARBA" id="ARBA00022692"/>
    </source>
</evidence>
<name>A0ABQ7BIV1_BRACR</name>
<dbReference type="PROSITE" id="PS51473">
    <property type="entry name" value="GNK2"/>
    <property type="match status" value="1"/>
</dbReference>
<evidence type="ECO:0000313" key="23">
    <source>
        <dbReference type="Proteomes" id="UP000266723"/>
    </source>
</evidence>
<evidence type="ECO:0000256" key="18">
    <source>
        <dbReference type="RuleBase" id="RU000304"/>
    </source>
</evidence>
<keyword evidence="6" id="KW-0732">Signal</keyword>
<dbReference type="PROSITE" id="PS00108">
    <property type="entry name" value="PROTEIN_KINASE_ST"/>
    <property type="match status" value="1"/>
</dbReference>
<evidence type="ECO:0000259" key="20">
    <source>
        <dbReference type="PROSITE" id="PS50011"/>
    </source>
</evidence>
<feature type="binding site" evidence="17">
    <location>
        <position position="197"/>
    </location>
    <ligand>
        <name>ATP</name>
        <dbReference type="ChEBI" id="CHEBI:30616"/>
    </ligand>
</feature>
<dbReference type="Gene3D" id="3.30.200.20">
    <property type="entry name" value="Phosphorylase Kinase, domain 1"/>
    <property type="match status" value="1"/>
</dbReference>
<dbReference type="InterPro" id="IPR038408">
    <property type="entry name" value="GNK2_sf"/>
</dbReference>
<keyword evidence="5 19" id="KW-0812">Transmembrane</keyword>
<keyword evidence="12 19" id="KW-0472">Membrane</keyword>